<dbReference type="Pfam" id="PF01471">
    <property type="entry name" value="PG_binding_1"/>
    <property type="match status" value="1"/>
</dbReference>
<organism evidence="2">
    <name type="scientific">uncultured Solirubrobacteraceae bacterium</name>
    <dbReference type="NCBI Taxonomy" id="1162706"/>
    <lineage>
        <taxon>Bacteria</taxon>
        <taxon>Bacillati</taxon>
        <taxon>Actinomycetota</taxon>
        <taxon>Thermoleophilia</taxon>
        <taxon>Solirubrobacterales</taxon>
        <taxon>Solirubrobacteraceae</taxon>
        <taxon>environmental samples</taxon>
    </lineage>
</organism>
<dbReference type="SUPFAM" id="SSF47090">
    <property type="entry name" value="PGBD-like"/>
    <property type="match status" value="1"/>
</dbReference>
<dbReference type="EMBL" id="CADCVQ010000096">
    <property type="protein sequence ID" value="CAA9506343.1"/>
    <property type="molecule type" value="Genomic_DNA"/>
</dbReference>
<gene>
    <name evidence="2" type="ORF">AVDCRST_MAG67-2413</name>
</gene>
<dbReference type="InterPro" id="IPR002477">
    <property type="entry name" value="Peptidoglycan-bd-like"/>
</dbReference>
<name>A0A6J4SV63_9ACTN</name>
<evidence type="ECO:0000259" key="1">
    <source>
        <dbReference type="Pfam" id="PF01471"/>
    </source>
</evidence>
<dbReference type="Gene3D" id="3.90.1720.10">
    <property type="entry name" value="endopeptidase domain like (from Nostoc punctiforme)"/>
    <property type="match status" value="1"/>
</dbReference>
<protein>
    <submittedName>
        <fullName evidence="2">Cell wall lytic activity</fullName>
    </submittedName>
</protein>
<dbReference type="InterPro" id="IPR036365">
    <property type="entry name" value="PGBD-like_sf"/>
</dbReference>
<dbReference type="Gene3D" id="1.10.101.10">
    <property type="entry name" value="PGBD-like superfamily/PGBD"/>
    <property type="match status" value="1"/>
</dbReference>
<dbReference type="AlphaFoldDB" id="A0A6J4SV63"/>
<accession>A0A6J4SV63</accession>
<dbReference type="InterPro" id="IPR038765">
    <property type="entry name" value="Papain-like_cys_pep_sf"/>
</dbReference>
<evidence type="ECO:0000313" key="2">
    <source>
        <dbReference type="EMBL" id="CAA9506343.1"/>
    </source>
</evidence>
<feature type="domain" description="Peptidoglycan binding-like" evidence="1">
    <location>
        <begin position="2"/>
        <end position="24"/>
    </location>
</feature>
<sequence>MRRLQRRRRMTVDGIVGPATWAALGHRTIRTILRQKPAAASGPGVAGLPLRVRRVIAAADRIARKPYRYGGGHGRWHDSGYDCSGSISYALWGAGLLAASRSSSGFMRWGSPGRGRWITIYAAAGHAFMVIDGRRFDTTGHAATGTRWQPRMRSTAGYVVRHPPGL</sequence>
<dbReference type="SUPFAM" id="SSF54001">
    <property type="entry name" value="Cysteine proteinases"/>
    <property type="match status" value="1"/>
</dbReference>
<proteinExistence type="predicted"/>
<dbReference type="InterPro" id="IPR036366">
    <property type="entry name" value="PGBDSf"/>
</dbReference>
<reference evidence="2" key="1">
    <citation type="submission" date="2020-02" db="EMBL/GenBank/DDBJ databases">
        <authorList>
            <person name="Meier V. D."/>
        </authorList>
    </citation>
    <scope>NUCLEOTIDE SEQUENCE</scope>
    <source>
        <strain evidence="2">AVDCRST_MAG67</strain>
    </source>
</reference>